<evidence type="ECO:0000313" key="9">
    <source>
        <dbReference type="EMBL" id="KAI5073953.1"/>
    </source>
</evidence>
<dbReference type="PROSITE" id="PS50090">
    <property type="entry name" value="MYB_LIKE"/>
    <property type="match status" value="2"/>
</dbReference>
<keyword evidence="2" id="KW-0677">Repeat</keyword>
<evidence type="ECO:0000256" key="4">
    <source>
        <dbReference type="ARBA" id="ARBA00023125"/>
    </source>
</evidence>
<accession>A0A9D4UUX7</accession>
<dbReference type="PANTHER" id="PTHR45614">
    <property type="entry name" value="MYB PROTEIN-RELATED"/>
    <property type="match status" value="1"/>
</dbReference>
<dbReference type="FunFam" id="1.10.10.60:FF:000344">
    <property type="entry name" value="Transcription factor MYB44"/>
    <property type="match status" value="1"/>
</dbReference>
<dbReference type="GO" id="GO:0005634">
    <property type="term" value="C:nucleus"/>
    <property type="evidence" value="ECO:0007669"/>
    <property type="project" value="UniProtKB-SubCell"/>
</dbReference>
<dbReference type="CDD" id="cd00167">
    <property type="entry name" value="SANT"/>
    <property type="match status" value="2"/>
</dbReference>
<evidence type="ECO:0000256" key="2">
    <source>
        <dbReference type="ARBA" id="ARBA00022737"/>
    </source>
</evidence>
<dbReference type="SMART" id="SM00717">
    <property type="entry name" value="SANT"/>
    <property type="match status" value="2"/>
</dbReference>
<evidence type="ECO:0000256" key="3">
    <source>
        <dbReference type="ARBA" id="ARBA00023015"/>
    </source>
</evidence>
<dbReference type="AlphaFoldDB" id="A0A9D4UUX7"/>
<dbReference type="Pfam" id="PF00249">
    <property type="entry name" value="Myb_DNA-binding"/>
    <property type="match status" value="2"/>
</dbReference>
<name>A0A9D4UUX7_ADICA</name>
<evidence type="ECO:0000259" key="8">
    <source>
        <dbReference type="PROSITE" id="PS51294"/>
    </source>
</evidence>
<proteinExistence type="predicted"/>
<feature type="domain" description="HTH myb-type" evidence="8">
    <location>
        <begin position="11"/>
        <end position="66"/>
    </location>
</feature>
<dbReference type="PROSITE" id="PS51294">
    <property type="entry name" value="HTH_MYB"/>
    <property type="match status" value="2"/>
</dbReference>
<evidence type="ECO:0000259" key="7">
    <source>
        <dbReference type="PROSITE" id="PS50090"/>
    </source>
</evidence>
<dbReference type="InterPro" id="IPR001005">
    <property type="entry name" value="SANT/Myb"/>
</dbReference>
<evidence type="ECO:0000256" key="1">
    <source>
        <dbReference type="ARBA" id="ARBA00004123"/>
    </source>
</evidence>
<reference evidence="9" key="1">
    <citation type="submission" date="2021-01" db="EMBL/GenBank/DDBJ databases">
        <title>Adiantum capillus-veneris genome.</title>
        <authorList>
            <person name="Fang Y."/>
            <person name="Liao Q."/>
        </authorList>
    </citation>
    <scope>NUCLEOTIDE SEQUENCE</scope>
    <source>
        <strain evidence="9">H3</strain>
        <tissue evidence="9">Leaf</tissue>
    </source>
</reference>
<comment type="caution">
    <text evidence="9">The sequence shown here is derived from an EMBL/GenBank/DDBJ whole genome shotgun (WGS) entry which is preliminary data.</text>
</comment>
<gene>
    <name evidence="9" type="ORF">GOP47_0011966</name>
</gene>
<dbReference type="Gene3D" id="1.10.10.60">
    <property type="entry name" value="Homeodomain-like"/>
    <property type="match status" value="2"/>
</dbReference>
<dbReference type="InterPro" id="IPR009057">
    <property type="entry name" value="Homeodomain-like_sf"/>
</dbReference>
<evidence type="ECO:0000256" key="5">
    <source>
        <dbReference type="ARBA" id="ARBA00023163"/>
    </source>
</evidence>
<dbReference type="OrthoDB" id="2143914at2759"/>
<dbReference type="EMBL" id="JABFUD020000011">
    <property type="protein sequence ID" value="KAI5073953.1"/>
    <property type="molecule type" value="Genomic_DNA"/>
</dbReference>
<evidence type="ECO:0000313" key="10">
    <source>
        <dbReference type="Proteomes" id="UP000886520"/>
    </source>
</evidence>
<comment type="subcellular location">
    <subcellularLocation>
        <location evidence="1">Nucleus</location>
    </subcellularLocation>
</comment>
<dbReference type="PANTHER" id="PTHR45614:SF82">
    <property type="entry name" value="OS01G0977300 PROTEIN"/>
    <property type="match status" value="1"/>
</dbReference>
<dbReference type="GO" id="GO:0000981">
    <property type="term" value="F:DNA-binding transcription factor activity, RNA polymerase II-specific"/>
    <property type="evidence" value="ECO:0007669"/>
    <property type="project" value="TreeGrafter"/>
</dbReference>
<dbReference type="Proteomes" id="UP000886520">
    <property type="component" value="Chromosome 11"/>
</dbReference>
<keyword evidence="4" id="KW-0238">DNA-binding</keyword>
<dbReference type="SUPFAM" id="SSF46689">
    <property type="entry name" value="Homeodomain-like"/>
    <property type="match status" value="1"/>
</dbReference>
<feature type="domain" description="Myb-like" evidence="7">
    <location>
        <begin position="11"/>
        <end position="62"/>
    </location>
</feature>
<keyword evidence="6" id="KW-0539">Nucleus</keyword>
<dbReference type="InterPro" id="IPR050560">
    <property type="entry name" value="MYB_TF"/>
</dbReference>
<keyword evidence="10" id="KW-1185">Reference proteome</keyword>
<protein>
    <submittedName>
        <fullName evidence="9">Uncharacterized protein</fullName>
    </submittedName>
</protein>
<sequence length="507" mass="55841">MVTPKLPSVHDRDRIKGPWSPDEDLALHRLVAKYGARNWSVISKGIPGRSGKSCRLRWCNQLSPQVEHRPFTPEEDRTIMDAHALHGNKWATIARLLPGRTDNAIKNHWNSTLRRRCVAERCLQAKGCENHAELSKNTHFEEEELEELEDGDEDEDDEICSSFDGRKRHIKELSSLDDSVQDEGSSWEVNKLRKLSFSPDSPVVSDRSSTDFNGNGGFVLKPVPRPSAFFSYVHLKQLQQQGAVPEACSSSTTTDPFTSLSLSLPGSDVTKQHDGQHHSHKHSGNYANFCEDGRMLSAGKSVCFDHIMCGHGDELNVKHEAGMNFNVKQEMSLSPSSVYSLQRGYVAPLSLKNDHHDGKSEQVFPLVQSTNSNDLSPQGPHVVQGMAMGPPYPPPPGSLLLPPQPTALPTFEPGSYLRAEDAMDLITSAVNSAVAQVISPAAQSVAWQASVNTGLLAMMRDMVSQEVQAYMATHGITHNISVPPPSCAMLEGLRNELPSNMKRVGDY</sequence>
<dbReference type="FunFam" id="1.10.10.60:FF:000060">
    <property type="entry name" value="MYB transcription factor"/>
    <property type="match status" value="1"/>
</dbReference>
<organism evidence="9 10">
    <name type="scientific">Adiantum capillus-veneris</name>
    <name type="common">Maidenhair fern</name>
    <dbReference type="NCBI Taxonomy" id="13818"/>
    <lineage>
        <taxon>Eukaryota</taxon>
        <taxon>Viridiplantae</taxon>
        <taxon>Streptophyta</taxon>
        <taxon>Embryophyta</taxon>
        <taxon>Tracheophyta</taxon>
        <taxon>Polypodiopsida</taxon>
        <taxon>Polypodiidae</taxon>
        <taxon>Polypodiales</taxon>
        <taxon>Pteridineae</taxon>
        <taxon>Pteridaceae</taxon>
        <taxon>Vittarioideae</taxon>
        <taxon>Adiantum</taxon>
    </lineage>
</organism>
<dbReference type="GO" id="GO:0000978">
    <property type="term" value="F:RNA polymerase II cis-regulatory region sequence-specific DNA binding"/>
    <property type="evidence" value="ECO:0007669"/>
    <property type="project" value="TreeGrafter"/>
</dbReference>
<keyword evidence="3" id="KW-0805">Transcription regulation</keyword>
<dbReference type="InterPro" id="IPR017930">
    <property type="entry name" value="Myb_dom"/>
</dbReference>
<evidence type="ECO:0000256" key="6">
    <source>
        <dbReference type="ARBA" id="ARBA00023242"/>
    </source>
</evidence>
<feature type="domain" description="HTH myb-type" evidence="8">
    <location>
        <begin position="68"/>
        <end position="117"/>
    </location>
</feature>
<keyword evidence="5" id="KW-0804">Transcription</keyword>
<feature type="domain" description="Myb-like" evidence="7">
    <location>
        <begin position="63"/>
        <end position="113"/>
    </location>
</feature>